<proteinExistence type="predicted"/>
<dbReference type="PANTHER" id="PTHR12521">
    <property type="entry name" value="PROTEIN C6ORF130"/>
    <property type="match status" value="1"/>
</dbReference>
<keyword evidence="3" id="KW-1185">Reference proteome</keyword>
<organism evidence="2 3">
    <name type="scientific">Escherichia phage vB_EcoM_Schickermooser</name>
    <dbReference type="NCBI Taxonomy" id="2508195"/>
    <lineage>
        <taxon>Viruses</taxon>
        <taxon>Duplodnaviria</taxon>
        <taxon>Heunggongvirae</taxon>
        <taxon>Uroviricota</taxon>
        <taxon>Caudoviricetes</taxon>
        <taxon>Stephanstirmvirinae</taxon>
        <taxon>Phapecoctavirus</taxon>
        <taxon>Phapecoctavirus schickermooser</taxon>
        <taxon>Escherichia virus Schickermooser</taxon>
    </lineage>
</organism>
<dbReference type="InterPro" id="IPR050892">
    <property type="entry name" value="ADP-ribose_metab_enzymes"/>
</dbReference>
<feature type="domain" description="Macro" evidence="1">
    <location>
        <begin position="1"/>
        <end position="161"/>
    </location>
</feature>
<dbReference type="Gene3D" id="3.40.220.10">
    <property type="entry name" value="Leucine Aminopeptidase, subunit E, domain 1"/>
    <property type="match status" value="1"/>
</dbReference>
<sequence length="161" mass="17536">MLKMKTGNLIDAAKTGEVTVIAHCCNCMCNMGAGIAPQIKYAFPYAYEADLATGAGNQKKLGSFSLGEPEDYPNPMVYNLYGQYRYGYNSKGRQLDYDALYDALAAMAMDLHNYDKGDQPAHKIGLPMIGAGHAGGNWAIIEVMIKETLVKAGHDVTIYKL</sequence>
<dbReference type="Proteomes" id="UP000309350">
    <property type="component" value="Segment"/>
</dbReference>
<accession>A0A482N338</accession>
<name>A0A482N338_9CAUD</name>
<dbReference type="EMBL" id="MK373788">
    <property type="protein sequence ID" value="QBQ80358.1"/>
    <property type="molecule type" value="Genomic_DNA"/>
</dbReference>
<gene>
    <name evidence="2" type="ORF">Schickermooser_00215</name>
</gene>
<evidence type="ECO:0000313" key="2">
    <source>
        <dbReference type="EMBL" id="QBQ80358.1"/>
    </source>
</evidence>
<evidence type="ECO:0000313" key="3">
    <source>
        <dbReference type="Proteomes" id="UP000309350"/>
    </source>
</evidence>
<protein>
    <recommendedName>
        <fullName evidence="1">Macro domain-containing protein</fullName>
    </recommendedName>
</protein>
<dbReference type="GO" id="GO:0140291">
    <property type="term" value="P:peptidyl-glutamate ADP-deribosylation"/>
    <property type="evidence" value="ECO:0007669"/>
    <property type="project" value="TreeGrafter"/>
</dbReference>
<dbReference type="SUPFAM" id="SSF52949">
    <property type="entry name" value="Macro domain-like"/>
    <property type="match status" value="1"/>
</dbReference>
<evidence type="ECO:0000259" key="1">
    <source>
        <dbReference type="PROSITE" id="PS51154"/>
    </source>
</evidence>
<reference evidence="2 3" key="1">
    <citation type="submission" date="2019-01" db="EMBL/GenBank/DDBJ databases">
        <title>Still something new to discover - new insights into E. coli phage diversity and taxonomy.</title>
        <authorList>
            <person name="Korf I.H.E."/>
            <person name="Adriaennsens E."/>
            <person name="Dreiseikelmann B."/>
            <person name="Kropinski A."/>
            <person name="Nimtz M."/>
            <person name="Meier-Kolthoff J.P."/>
            <person name="Rohde M."/>
            <person name="van Raaij M."/>
            <person name="Wittmann J."/>
        </authorList>
    </citation>
    <scope>NUCLEOTIDE SEQUENCE [LARGE SCALE GENOMIC DNA]</scope>
</reference>
<dbReference type="PROSITE" id="PS51154">
    <property type="entry name" value="MACRO"/>
    <property type="match status" value="1"/>
</dbReference>
<dbReference type="InterPro" id="IPR043472">
    <property type="entry name" value="Macro_dom-like"/>
</dbReference>
<dbReference type="PANTHER" id="PTHR12521:SF0">
    <property type="entry name" value="ADP-RIBOSE GLYCOHYDROLASE OARD1"/>
    <property type="match status" value="1"/>
</dbReference>
<dbReference type="InterPro" id="IPR002589">
    <property type="entry name" value="Macro_dom"/>
</dbReference>